<evidence type="ECO:0000313" key="7">
    <source>
        <dbReference type="Proteomes" id="UP000654947"/>
    </source>
</evidence>
<evidence type="ECO:0000313" key="6">
    <source>
        <dbReference type="EMBL" id="GHD29522.1"/>
    </source>
</evidence>
<organism evidence="6 7">
    <name type="scientific">Nocardiopsis kunsanensis</name>
    <dbReference type="NCBI Taxonomy" id="141693"/>
    <lineage>
        <taxon>Bacteria</taxon>
        <taxon>Bacillati</taxon>
        <taxon>Actinomycetota</taxon>
        <taxon>Actinomycetes</taxon>
        <taxon>Streptosporangiales</taxon>
        <taxon>Nocardiopsidaceae</taxon>
        <taxon>Nocardiopsis</taxon>
    </lineage>
</organism>
<dbReference type="GO" id="GO:0016020">
    <property type="term" value="C:membrane"/>
    <property type="evidence" value="ECO:0007669"/>
    <property type="project" value="UniProtKB-SubCell"/>
</dbReference>
<evidence type="ECO:0000256" key="1">
    <source>
        <dbReference type="ARBA" id="ARBA00004141"/>
    </source>
</evidence>
<keyword evidence="4 5" id="KW-0472">Membrane</keyword>
<dbReference type="Pfam" id="PF13564">
    <property type="entry name" value="DoxX_2"/>
    <property type="match status" value="1"/>
</dbReference>
<name>A0A919CJ44_9ACTN</name>
<evidence type="ECO:0000256" key="2">
    <source>
        <dbReference type="ARBA" id="ARBA00022692"/>
    </source>
</evidence>
<evidence type="ECO:0000256" key="5">
    <source>
        <dbReference type="SAM" id="Phobius"/>
    </source>
</evidence>
<keyword evidence="7" id="KW-1185">Reference proteome</keyword>
<reference evidence="6 7" key="1">
    <citation type="journal article" date="2014" name="Int. J. Syst. Evol. Microbiol.">
        <title>Complete genome sequence of Corynebacterium casei LMG S-19264T (=DSM 44701T), isolated from a smear-ripened cheese.</title>
        <authorList>
            <consortium name="US DOE Joint Genome Institute (JGI-PGF)"/>
            <person name="Walter F."/>
            <person name="Albersmeier A."/>
            <person name="Kalinowski J."/>
            <person name="Ruckert C."/>
        </authorList>
    </citation>
    <scope>NUCLEOTIDE SEQUENCE [LARGE SCALE GENOMIC DNA]</scope>
    <source>
        <strain evidence="6 7">KCTC 19473</strain>
    </source>
</reference>
<protein>
    <recommendedName>
        <fullName evidence="8">DoxX family protein</fullName>
    </recommendedName>
</protein>
<evidence type="ECO:0000256" key="4">
    <source>
        <dbReference type="ARBA" id="ARBA00023136"/>
    </source>
</evidence>
<dbReference type="AlphaFoldDB" id="A0A919CJ44"/>
<feature type="transmembrane region" description="Helical" evidence="5">
    <location>
        <begin position="12"/>
        <end position="33"/>
    </location>
</feature>
<evidence type="ECO:0000256" key="3">
    <source>
        <dbReference type="ARBA" id="ARBA00022989"/>
    </source>
</evidence>
<feature type="transmembrane region" description="Helical" evidence="5">
    <location>
        <begin position="78"/>
        <end position="96"/>
    </location>
</feature>
<comment type="caution">
    <text evidence="6">The sequence shown here is derived from an EMBL/GenBank/DDBJ whole genome shotgun (WGS) entry which is preliminary data.</text>
</comment>
<feature type="transmembrane region" description="Helical" evidence="5">
    <location>
        <begin position="102"/>
        <end position="119"/>
    </location>
</feature>
<dbReference type="Proteomes" id="UP000654947">
    <property type="component" value="Unassembled WGS sequence"/>
</dbReference>
<gene>
    <name evidence="6" type="ORF">GCM10007147_30570</name>
</gene>
<proteinExistence type="predicted"/>
<keyword evidence="3 5" id="KW-1133">Transmembrane helix</keyword>
<dbReference type="EMBL" id="BMXL01000016">
    <property type="protein sequence ID" value="GHD29522.1"/>
    <property type="molecule type" value="Genomic_DNA"/>
</dbReference>
<dbReference type="RefSeq" id="WP_193518179.1">
    <property type="nucleotide sequence ID" value="NZ_BMXL01000016.1"/>
</dbReference>
<dbReference type="InterPro" id="IPR032808">
    <property type="entry name" value="DoxX"/>
</dbReference>
<accession>A0A919CJ44</accession>
<evidence type="ECO:0008006" key="8">
    <source>
        <dbReference type="Google" id="ProtNLM"/>
    </source>
</evidence>
<comment type="subcellular location">
    <subcellularLocation>
        <location evidence="1">Membrane</location>
        <topology evidence="1">Multi-pass membrane protein</topology>
    </subcellularLocation>
</comment>
<sequence length="133" mass="13919">MTEDRPTRPLSLIVTSWMLQTVGAAVFLLVGVGKLLAWPDHVAIFSEIGVGQWLRYAVGAAEVAGGVLLLVPRTAGLAALGLAAVVAGAVLTHVFVLMDQGWVLPLALTAAMAAVAWIRRPETARLIGRGTVL</sequence>
<feature type="transmembrane region" description="Helical" evidence="5">
    <location>
        <begin position="53"/>
        <end position="71"/>
    </location>
</feature>
<keyword evidence="2 5" id="KW-0812">Transmembrane</keyword>